<dbReference type="Pfam" id="PF00171">
    <property type="entry name" value="Aldedh"/>
    <property type="match status" value="1"/>
</dbReference>
<evidence type="ECO:0000256" key="8">
    <source>
        <dbReference type="ARBA" id="ARBA00070319"/>
    </source>
</evidence>
<dbReference type="AlphaFoldDB" id="A0A7X2S5G9"/>
<organism evidence="12 13">
    <name type="scientific">Metabacillus mangrovi</name>
    <dbReference type="NCBI Taxonomy" id="1491830"/>
    <lineage>
        <taxon>Bacteria</taxon>
        <taxon>Bacillati</taxon>
        <taxon>Bacillota</taxon>
        <taxon>Bacilli</taxon>
        <taxon>Bacillales</taxon>
        <taxon>Bacillaceae</taxon>
        <taxon>Metabacillus</taxon>
    </lineage>
</organism>
<dbReference type="InterPro" id="IPR016161">
    <property type="entry name" value="Ald_DH/histidinol_DH"/>
</dbReference>
<dbReference type="RefSeq" id="WP_155112122.1">
    <property type="nucleotide sequence ID" value="NZ_WMIB01000007.1"/>
</dbReference>
<evidence type="ECO:0000256" key="4">
    <source>
        <dbReference type="ARBA" id="ARBA00023027"/>
    </source>
</evidence>
<dbReference type="InterPro" id="IPR029510">
    <property type="entry name" value="Ald_DH_CS_GLU"/>
</dbReference>
<feature type="domain" description="Aldehyde dehydrogenase" evidence="11">
    <location>
        <begin position="14"/>
        <end position="472"/>
    </location>
</feature>
<dbReference type="Proteomes" id="UP000434639">
    <property type="component" value="Unassembled WGS sequence"/>
</dbReference>
<evidence type="ECO:0000256" key="2">
    <source>
        <dbReference type="ARBA" id="ARBA00022797"/>
    </source>
</evidence>
<keyword evidence="4" id="KW-0520">NAD</keyword>
<evidence type="ECO:0000256" key="6">
    <source>
        <dbReference type="ARBA" id="ARBA00050596"/>
    </source>
</evidence>
<accession>A0A7X2S5G9</accession>
<evidence type="ECO:0000313" key="12">
    <source>
        <dbReference type="EMBL" id="MTH53590.1"/>
    </source>
</evidence>
<dbReference type="FunFam" id="3.40.309.10:FF:000010">
    <property type="entry name" value="Gamma-aminobutyraldehyde dehydrogenase"/>
    <property type="match status" value="1"/>
</dbReference>
<evidence type="ECO:0000256" key="9">
    <source>
        <dbReference type="PROSITE-ProRule" id="PRU10007"/>
    </source>
</evidence>
<evidence type="ECO:0000256" key="5">
    <source>
        <dbReference type="ARBA" id="ARBA00035632"/>
    </source>
</evidence>
<evidence type="ECO:0000259" key="11">
    <source>
        <dbReference type="Pfam" id="PF00171"/>
    </source>
</evidence>
<dbReference type="EC" id="1.2.1.65" evidence="7"/>
<comment type="catalytic activity">
    <reaction evidence="6">
        <text>salicylaldehyde + NAD(+) + H2O = salicylate + NADH + 2 H(+)</text>
        <dbReference type="Rhea" id="RHEA:18537"/>
        <dbReference type="ChEBI" id="CHEBI:15377"/>
        <dbReference type="ChEBI" id="CHEBI:15378"/>
        <dbReference type="ChEBI" id="CHEBI:16008"/>
        <dbReference type="ChEBI" id="CHEBI:30762"/>
        <dbReference type="ChEBI" id="CHEBI:57540"/>
        <dbReference type="ChEBI" id="CHEBI:57945"/>
        <dbReference type="EC" id="1.2.1.65"/>
    </reaction>
</comment>
<sequence length="483" mass="52478">MTMALDKHYIDGEWRDGSSEKTIVNTNPYSGETIFEVRSADKNDLNEAYEAAQRAQKSWKKTLPSERRAILEKVGRQLAERKEEVIGWLIRESGSTRVKAEVEFAATVNILKESASFPYRIEGKILPSDYKGKENRVYRDPKGVIGVIGPWNFPLHLAMRSVAPAIATGNAVVLKPSSDTMVTSGFLLADLFEKAELPKGVLNVTAGRGSEIGDDFVLHKIPKVISFTGSTEVGQHIAELAAKGLKETALELGGNNVMVVLEDADLEQAARAAVFGKFLHQGQICMALNRIIVADAVYDAFTEKFVEKAEKLAAGDPGEEGTAVGPLINEDAVTRIQKDVEDSISAGAKLLVSGKTNGNVLHPIVLGEVKNDMPIAQNEIFGPVAAIIRAKDEEDAIRIANDSPYGLSGSVFSGNINRGVNVAKEIDTGMIHVNDQPVNDESHVAFGGEKFSGNGRFNGEWAIEKFTTVKWIGVAEEPRNYPF</sequence>
<dbReference type="PANTHER" id="PTHR42986:SF1">
    <property type="entry name" value="BENZALDEHYDE DEHYDROGENASE YFMT"/>
    <property type="match status" value="1"/>
</dbReference>
<comment type="caution">
    <text evidence="12">The sequence shown here is derived from an EMBL/GenBank/DDBJ whole genome shotgun (WGS) entry which is preliminary data.</text>
</comment>
<gene>
    <name evidence="12" type="ORF">GKZ89_09260</name>
</gene>
<dbReference type="CDD" id="cd07151">
    <property type="entry name" value="ALDH_HBenzADH"/>
    <property type="match status" value="1"/>
</dbReference>
<comment type="pathway">
    <text evidence="5">Aromatic compound metabolism; naphthalene degradation.</text>
</comment>
<keyword evidence="2" id="KW-0058">Aromatic hydrocarbons catabolism</keyword>
<dbReference type="GO" id="GO:0018485">
    <property type="term" value="F:salicylaldehyde dehydrogenase (NAD+) activity"/>
    <property type="evidence" value="ECO:0007669"/>
    <property type="project" value="UniProtKB-EC"/>
</dbReference>
<feature type="active site" evidence="9">
    <location>
        <position position="251"/>
    </location>
</feature>
<dbReference type="PANTHER" id="PTHR42986">
    <property type="entry name" value="BENZALDEHYDE DEHYDROGENASE YFMT"/>
    <property type="match status" value="1"/>
</dbReference>
<dbReference type="OrthoDB" id="9762913at2"/>
<dbReference type="InterPro" id="IPR016163">
    <property type="entry name" value="Ald_DH_C"/>
</dbReference>
<reference evidence="12 13" key="1">
    <citation type="journal article" date="2017" name="Int. J. Syst. Evol. Microbiol.">
        <title>Bacillus mangrovi sp. nov., isolated from a sediment sample from a mangrove forest.</title>
        <authorList>
            <person name="Gupta V."/>
            <person name="Singh P.K."/>
            <person name="Korpole S."/>
            <person name="Tanuku N.R.S."/>
            <person name="Pinnaka A.K."/>
        </authorList>
    </citation>
    <scope>NUCLEOTIDE SEQUENCE [LARGE SCALE GENOMIC DNA]</scope>
    <source>
        <strain evidence="12 13">KCTC 33872</strain>
    </source>
</reference>
<comment type="similarity">
    <text evidence="1 10">Belongs to the aldehyde dehydrogenase family.</text>
</comment>
<keyword evidence="13" id="KW-1185">Reference proteome</keyword>
<proteinExistence type="inferred from homology"/>
<evidence type="ECO:0000256" key="10">
    <source>
        <dbReference type="RuleBase" id="RU003345"/>
    </source>
</evidence>
<dbReference type="EMBL" id="WMIB01000007">
    <property type="protein sequence ID" value="MTH53590.1"/>
    <property type="molecule type" value="Genomic_DNA"/>
</dbReference>
<name>A0A7X2S5G9_9BACI</name>
<dbReference type="FunFam" id="3.40.605.10:FF:000007">
    <property type="entry name" value="NAD/NADP-dependent betaine aldehyde dehydrogenase"/>
    <property type="match status" value="1"/>
</dbReference>
<dbReference type="InterPro" id="IPR016160">
    <property type="entry name" value="Ald_DH_CS_CYS"/>
</dbReference>
<protein>
    <recommendedName>
        <fullName evidence="8">Salicylaldehyde dehydrogenase</fullName>
        <ecNumber evidence="7">1.2.1.65</ecNumber>
    </recommendedName>
</protein>
<evidence type="ECO:0000313" key="13">
    <source>
        <dbReference type="Proteomes" id="UP000434639"/>
    </source>
</evidence>
<keyword evidence="3 10" id="KW-0560">Oxidoreductase</keyword>
<dbReference type="SUPFAM" id="SSF53720">
    <property type="entry name" value="ALDH-like"/>
    <property type="match status" value="1"/>
</dbReference>
<dbReference type="Gene3D" id="3.40.605.10">
    <property type="entry name" value="Aldehyde Dehydrogenase, Chain A, domain 1"/>
    <property type="match status" value="1"/>
</dbReference>
<dbReference type="Gene3D" id="3.40.309.10">
    <property type="entry name" value="Aldehyde Dehydrogenase, Chain A, domain 2"/>
    <property type="match status" value="1"/>
</dbReference>
<dbReference type="PROSITE" id="PS00070">
    <property type="entry name" value="ALDEHYDE_DEHYDR_CYS"/>
    <property type="match status" value="1"/>
</dbReference>
<evidence type="ECO:0000256" key="3">
    <source>
        <dbReference type="ARBA" id="ARBA00023002"/>
    </source>
</evidence>
<evidence type="ECO:0000256" key="1">
    <source>
        <dbReference type="ARBA" id="ARBA00009986"/>
    </source>
</evidence>
<dbReference type="PROSITE" id="PS00687">
    <property type="entry name" value="ALDEHYDE_DEHYDR_GLU"/>
    <property type="match status" value="1"/>
</dbReference>
<evidence type="ECO:0000256" key="7">
    <source>
        <dbReference type="ARBA" id="ARBA00066992"/>
    </source>
</evidence>
<dbReference type="InterPro" id="IPR016162">
    <property type="entry name" value="Ald_DH_N"/>
</dbReference>
<dbReference type="InterPro" id="IPR015590">
    <property type="entry name" value="Aldehyde_DH_dom"/>
</dbReference>